<keyword evidence="3" id="KW-1185">Reference proteome</keyword>
<evidence type="ECO:0000313" key="2">
    <source>
        <dbReference type="EMBL" id="CDJ40001.1"/>
    </source>
</evidence>
<name>U6KPW4_EIMTE</name>
<evidence type="ECO:0000313" key="3">
    <source>
        <dbReference type="Proteomes" id="UP000030747"/>
    </source>
</evidence>
<dbReference type="AlphaFoldDB" id="U6KPW4"/>
<dbReference type="Proteomes" id="UP000030747">
    <property type="component" value="Unassembled WGS sequence"/>
</dbReference>
<reference evidence="2" key="1">
    <citation type="submission" date="2013-10" db="EMBL/GenBank/DDBJ databases">
        <title>Genomic analysis of the causative agents of coccidiosis in chickens.</title>
        <authorList>
            <person name="Reid A.J."/>
            <person name="Blake D."/>
            <person name="Billington K."/>
            <person name="Browne H."/>
            <person name="Dunn M."/>
            <person name="Hung S."/>
            <person name="Kawahara F."/>
            <person name="Miranda-Saavedra D."/>
            <person name="Mourier T."/>
            <person name="Nagra H."/>
            <person name="Otto T.D."/>
            <person name="Rawlings N."/>
            <person name="Sanchez A."/>
            <person name="Sanders M."/>
            <person name="Subramaniam C."/>
            <person name="Tay Y."/>
            <person name="Dear P."/>
            <person name="Doerig C."/>
            <person name="Gruber A."/>
            <person name="Parkinson J."/>
            <person name="Shirley M."/>
            <person name="Wan K.L."/>
            <person name="Berriman M."/>
            <person name="Tomley F."/>
            <person name="Pain A."/>
        </authorList>
    </citation>
    <scope>NUCLEOTIDE SEQUENCE [LARGE SCALE GENOMIC DNA]</scope>
    <source>
        <strain evidence="2">Houghton</strain>
    </source>
</reference>
<protein>
    <submittedName>
        <fullName evidence="2">Uncharacterized protein</fullName>
    </submittedName>
</protein>
<dbReference type="VEuPathDB" id="ToxoDB:ETH_00041110"/>
<dbReference type="RefSeq" id="XP_013230754.1">
    <property type="nucleotide sequence ID" value="XM_013375300.1"/>
</dbReference>
<gene>
    <name evidence="2" type="ORF">ETH_00041110</name>
</gene>
<reference evidence="2" key="2">
    <citation type="submission" date="2013-10" db="EMBL/GenBank/DDBJ databases">
        <authorList>
            <person name="Aslett M."/>
        </authorList>
    </citation>
    <scope>NUCLEOTIDE SEQUENCE [LARGE SCALE GENOMIC DNA]</scope>
    <source>
        <strain evidence="2">Houghton</strain>
    </source>
</reference>
<dbReference type="GeneID" id="25257262"/>
<sequence>VGRSERSYLPPGQQQHPRAAAALLYDARAAAALFPIPAAALLAFERLRQQSLLSAAGRAAFAARCTQNLLQNEGAPLGAPGGAPGGGPQGGPLAAVAAKVCSLKETLENACVAPQQELELAAGTVSFLAKSLGADSCSSKPGAPAGPLGSPLGFFAPADHLGAPRGFLGAPEGILGVPGGPLGAPWGPPGGTGGPWGPLAWYLREVCGAHPAQCAQALEIVRDLGALAGAHKGAPLPEGGPPLFLKSVGLPLLQNPNKLTANEKEQQMARVLLLVGDRKGVAAAAAVLLAAGCAGPPSPQQQQQQQQQQRRQRQQQQNSPSCSCPSREAPAEYKSTFLSTAAAKKETKKRQKS</sequence>
<dbReference type="EMBL" id="HG674824">
    <property type="protein sequence ID" value="CDJ40001.1"/>
    <property type="molecule type" value="Genomic_DNA"/>
</dbReference>
<dbReference type="OrthoDB" id="354950at2759"/>
<feature type="non-terminal residue" evidence="2">
    <location>
        <position position="1"/>
    </location>
</feature>
<feature type="compositionally biased region" description="Low complexity" evidence="1">
    <location>
        <begin position="294"/>
        <end position="317"/>
    </location>
</feature>
<dbReference type="VEuPathDB" id="ToxoDB:ETH2_0626700"/>
<feature type="region of interest" description="Disordered" evidence="1">
    <location>
        <begin position="294"/>
        <end position="353"/>
    </location>
</feature>
<organism evidence="2 3">
    <name type="scientific">Eimeria tenella</name>
    <name type="common">Coccidian parasite</name>
    <dbReference type="NCBI Taxonomy" id="5802"/>
    <lineage>
        <taxon>Eukaryota</taxon>
        <taxon>Sar</taxon>
        <taxon>Alveolata</taxon>
        <taxon>Apicomplexa</taxon>
        <taxon>Conoidasida</taxon>
        <taxon>Coccidia</taxon>
        <taxon>Eucoccidiorida</taxon>
        <taxon>Eimeriorina</taxon>
        <taxon>Eimeriidae</taxon>
        <taxon>Eimeria</taxon>
    </lineage>
</organism>
<proteinExistence type="predicted"/>
<accession>U6KPW4</accession>
<evidence type="ECO:0000256" key="1">
    <source>
        <dbReference type="SAM" id="MobiDB-lite"/>
    </source>
</evidence>